<proteinExistence type="predicted"/>
<evidence type="ECO:0000313" key="1">
    <source>
        <dbReference type="EMBL" id="GAH68107.1"/>
    </source>
</evidence>
<dbReference type="InterPro" id="IPR015422">
    <property type="entry name" value="PyrdxlP-dep_Trfase_small"/>
</dbReference>
<reference evidence="1" key="1">
    <citation type="journal article" date="2014" name="Front. Microbiol.">
        <title>High frequency of phylogenetically diverse reductive dehalogenase-homologous genes in deep subseafloor sedimentary metagenomes.</title>
        <authorList>
            <person name="Kawai M."/>
            <person name="Futagami T."/>
            <person name="Toyoda A."/>
            <person name="Takaki Y."/>
            <person name="Nishi S."/>
            <person name="Hori S."/>
            <person name="Arai W."/>
            <person name="Tsubouchi T."/>
            <person name="Morono Y."/>
            <person name="Uchiyama I."/>
            <person name="Ito T."/>
            <person name="Fujiyama A."/>
            <person name="Inagaki F."/>
            <person name="Takami H."/>
        </authorList>
    </citation>
    <scope>NUCLEOTIDE SEQUENCE</scope>
    <source>
        <strain evidence="1">Expedition CK06-06</strain>
    </source>
</reference>
<protein>
    <submittedName>
        <fullName evidence="1">Uncharacterized protein</fullName>
    </submittedName>
</protein>
<sequence length="131" mass="14680">AERFNQVVVTGPSIFGWNATLKFLNDLGINKIEKRVRRLGGYAIERLEDIGCKVLTPIDPAKRHGLIVYTTGSDEKDTKSFQRFSGPPRGEKPIIVSYRGQAGIAGIRVCTHFFNTEEDIDKLITVQKTLM</sequence>
<dbReference type="AlphaFoldDB" id="X1HFB2"/>
<dbReference type="InterPro" id="IPR015421">
    <property type="entry name" value="PyrdxlP-dep_Trfase_major"/>
</dbReference>
<comment type="caution">
    <text evidence="1">The sequence shown here is derived from an EMBL/GenBank/DDBJ whole genome shotgun (WGS) entry which is preliminary data.</text>
</comment>
<gene>
    <name evidence="1" type="ORF">S03H2_52699</name>
</gene>
<organism evidence="1">
    <name type="scientific">marine sediment metagenome</name>
    <dbReference type="NCBI Taxonomy" id="412755"/>
    <lineage>
        <taxon>unclassified sequences</taxon>
        <taxon>metagenomes</taxon>
        <taxon>ecological metagenomes</taxon>
    </lineage>
</organism>
<dbReference type="EMBL" id="BARU01033497">
    <property type="protein sequence ID" value="GAH68107.1"/>
    <property type="molecule type" value="Genomic_DNA"/>
</dbReference>
<accession>X1HFB2</accession>
<dbReference type="Gene3D" id="3.40.640.10">
    <property type="entry name" value="Type I PLP-dependent aspartate aminotransferase-like (Major domain)"/>
    <property type="match status" value="1"/>
</dbReference>
<dbReference type="Gene3D" id="3.90.1150.10">
    <property type="entry name" value="Aspartate Aminotransferase, domain 1"/>
    <property type="match status" value="1"/>
</dbReference>
<feature type="non-terminal residue" evidence="1">
    <location>
        <position position="1"/>
    </location>
</feature>
<name>X1HFB2_9ZZZZ</name>
<dbReference type="SUPFAM" id="SSF53383">
    <property type="entry name" value="PLP-dependent transferases"/>
    <property type="match status" value="1"/>
</dbReference>
<dbReference type="InterPro" id="IPR015424">
    <property type="entry name" value="PyrdxlP-dep_Trfase"/>
</dbReference>